<reference evidence="3" key="1">
    <citation type="submission" date="2025-08" db="UniProtKB">
        <authorList>
            <consortium name="Ensembl"/>
        </authorList>
    </citation>
    <scope>IDENTIFICATION</scope>
</reference>
<accession>A0A8C9FR59</accession>
<proteinExistence type="predicted"/>
<keyword evidence="2" id="KW-1133">Transmembrane helix</keyword>
<feature type="region of interest" description="Disordered" evidence="1">
    <location>
        <begin position="45"/>
        <end position="64"/>
    </location>
</feature>
<organism evidence="3 4">
    <name type="scientific">Pavo cristatus</name>
    <name type="common">Indian peafowl</name>
    <name type="synonym">Blue peafowl</name>
    <dbReference type="NCBI Taxonomy" id="9049"/>
    <lineage>
        <taxon>Eukaryota</taxon>
        <taxon>Metazoa</taxon>
        <taxon>Chordata</taxon>
        <taxon>Craniata</taxon>
        <taxon>Vertebrata</taxon>
        <taxon>Euteleostomi</taxon>
        <taxon>Archelosauria</taxon>
        <taxon>Archosauria</taxon>
        <taxon>Dinosauria</taxon>
        <taxon>Saurischia</taxon>
        <taxon>Theropoda</taxon>
        <taxon>Coelurosauria</taxon>
        <taxon>Aves</taxon>
        <taxon>Neognathae</taxon>
        <taxon>Galloanserae</taxon>
        <taxon>Galliformes</taxon>
        <taxon>Phasianidae</taxon>
        <taxon>Phasianinae</taxon>
        <taxon>Pavo</taxon>
    </lineage>
</organism>
<dbReference type="Ensembl" id="ENSPSTT00000020679.1">
    <property type="protein sequence ID" value="ENSPSTP00000019729.1"/>
    <property type="gene ID" value="ENSPSTG00000014279.1"/>
</dbReference>
<keyword evidence="2" id="KW-0472">Membrane</keyword>
<evidence type="ECO:0000313" key="4">
    <source>
        <dbReference type="Proteomes" id="UP000694428"/>
    </source>
</evidence>
<reference evidence="3" key="2">
    <citation type="submission" date="2025-09" db="UniProtKB">
        <authorList>
            <consortium name="Ensembl"/>
        </authorList>
    </citation>
    <scope>IDENTIFICATION</scope>
</reference>
<evidence type="ECO:0000256" key="1">
    <source>
        <dbReference type="SAM" id="MobiDB-lite"/>
    </source>
</evidence>
<evidence type="ECO:0000313" key="3">
    <source>
        <dbReference type="Ensembl" id="ENSPSTP00000019729.1"/>
    </source>
</evidence>
<keyword evidence="4" id="KW-1185">Reference proteome</keyword>
<keyword evidence="2" id="KW-0812">Transmembrane</keyword>
<sequence>MMSATLYVLSTLGGYVLTSALLLKCPGLLHRPKRQRFRCRHISHRGGEWGAGRGDPSELSAAPPADLSRAVPAARCSQPSFPRLILGATC</sequence>
<evidence type="ECO:0000256" key="2">
    <source>
        <dbReference type="SAM" id="Phobius"/>
    </source>
</evidence>
<feature type="transmembrane region" description="Helical" evidence="2">
    <location>
        <begin position="6"/>
        <end position="29"/>
    </location>
</feature>
<dbReference type="AlphaFoldDB" id="A0A8C9FR59"/>
<name>A0A8C9FR59_PAVCR</name>
<dbReference type="Proteomes" id="UP000694428">
    <property type="component" value="Unplaced"/>
</dbReference>
<protein>
    <submittedName>
        <fullName evidence="3">Uncharacterized protein</fullName>
    </submittedName>
</protein>